<evidence type="ECO:0000313" key="2">
    <source>
        <dbReference type="Proteomes" id="UP000053097"/>
    </source>
</evidence>
<dbReference type="Proteomes" id="UP000053097">
    <property type="component" value="Unassembled WGS sequence"/>
</dbReference>
<name>A0A026WUL8_OOCBI</name>
<dbReference type="EMBL" id="KK107109">
    <property type="protein sequence ID" value="EZA59361.1"/>
    <property type="molecule type" value="Genomic_DNA"/>
</dbReference>
<reference evidence="1 2" key="1">
    <citation type="journal article" date="2014" name="Curr. Biol.">
        <title>The genome of the clonal raider ant Cerapachys biroi.</title>
        <authorList>
            <person name="Oxley P.R."/>
            <person name="Ji L."/>
            <person name="Fetter-Pruneda I."/>
            <person name="McKenzie S.K."/>
            <person name="Li C."/>
            <person name="Hu H."/>
            <person name="Zhang G."/>
            <person name="Kronauer D.J."/>
        </authorList>
    </citation>
    <scope>NUCLEOTIDE SEQUENCE [LARGE SCALE GENOMIC DNA]</scope>
</reference>
<evidence type="ECO:0000313" key="1">
    <source>
        <dbReference type="EMBL" id="EZA59361.1"/>
    </source>
</evidence>
<accession>A0A026WUL8</accession>
<dbReference type="AlphaFoldDB" id="A0A026WUL8"/>
<sequence>MIKASNPMTTLTRVLFFAPRSGATAGKPHIRMPPNMYPIRVTGITVLYGSRDRDGSEMSQNLISTTSISYTVVDCWH</sequence>
<organism evidence="1 2">
    <name type="scientific">Ooceraea biroi</name>
    <name type="common">Clonal raider ant</name>
    <name type="synonym">Cerapachys biroi</name>
    <dbReference type="NCBI Taxonomy" id="2015173"/>
    <lineage>
        <taxon>Eukaryota</taxon>
        <taxon>Metazoa</taxon>
        <taxon>Ecdysozoa</taxon>
        <taxon>Arthropoda</taxon>
        <taxon>Hexapoda</taxon>
        <taxon>Insecta</taxon>
        <taxon>Pterygota</taxon>
        <taxon>Neoptera</taxon>
        <taxon>Endopterygota</taxon>
        <taxon>Hymenoptera</taxon>
        <taxon>Apocrita</taxon>
        <taxon>Aculeata</taxon>
        <taxon>Formicoidea</taxon>
        <taxon>Formicidae</taxon>
        <taxon>Dorylinae</taxon>
        <taxon>Ooceraea</taxon>
    </lineage>
</organism>
<gene>
    <name evidence="1" type="ORF">X777_16007</name>
</gene>
<keyword evidence="2" id="KW-1185">Reference proteome</keyword>
<protein>
    <submittedName>
        <fullName evidence="1">Uncharacterized protein</fullName>
    </submittedName>
</protein>
<proteinExistence type="predicted"/>